<sequence length="50" mass="5586">MTIYAQPGTDGSVVSYKARYENWIGGEWVPPVKGQYFENPSPVTGKTFCE</sequence>
<proteinExistence type="predicted"/>
<evidence type="ECO:0000313" key="1">
    <source>
        <dbReference type="EMBL" id="CAA9328602.1"/>
    </source>
</evidence>
<dbReference type="EMBL" id="CADCTS010000430">
    <property type="protein sequence ID" value="CAA9328602.1"/>
    <property type="molecule type" value="Genomic_DNA"/>
</dbReference>
<dbReference type="GO" id="GO:0004029">
    <property type="term" value="F:aldehyde dehydrogenase (NAD+) activity"/>
    <property type="evidence" value="ECO:0007669"/>
    <property type="project" value="UniProtKB-EC"/>
</dbReference>
<name>A0A6J4LAW9_9ACTN</name>
<accession>A0A6J4LAW9</accession>
<dbReference type="AlphaFoldDB" id="A0A6J4LAW9"/>
<keyword evidence="1" id="KW-0560">Oxidoreductase</keyword>
<organism evidence="1">
    <name type="scientific">uncultured Friedmanniella sp</name>
    <dbReference type="NCBI Taxonomy" id="335381"/>
    <lineage>
        <taxon>Bacteria</taxon>
        <taxon>Bacillati</taxon>
        <taxon>Actinomycetota</taxon>
        <taxon>Actinomycetes</taxon>
        <taxon>Propionibacteriales</taxon>
        <taxon>Nocardioidaceae</taxon>
        <taxon>Friedmanniella</taxon>
        <taxon>environmental samples</taxon>
    </lineage>
</organism>
<dbReference type="EC" id="1.2.1.3" evidence="1"/>
<gene>
    <name evidence="1" type="ORF">AVDCRST_MAG48-3016</name>
</gene>
<protein>
    <submittedName>
        <fullName evidence="1">Aldehyde dehydrogenase</fullName>
        <ecNumber evidence="1">1.2.1.3</ecNumber>
    </submittedName>
</protein>
<dbReference type="SUPFAM" id="SSF53720">
    <property type="entry name" value="ALDH-like"/>
    <property type="match status" value="1"/>
</dbReference>
<feature type="non-terminal residue" evidence="1">
    <location>
        <position position="50"/>
    </location>
</feature>
<dbReference type="InterPro" id="IPR016161">
    <property type="entry name" value="Ald_DH/histidinol_DH"/>
</dbReference>
<reference evidence="1" key="1">
    <citation type="submission" date="2020-02" db="EMBL/GenBank/DDBJ databases">
        <authorList>
            <person name="Meier V. D."/>
        </authorList>
    </citation>
    <scope>NUCLEOTIDE SEQUENCE</scope>
    <source>
        <strain evidence="1">AVDCRST_MAG48</strain>
    </source>
</reference>